<dbReference type="SUPFAM" id="SSF55008">
    <property type="entry name" value="HMA, heavy metal-associated domain"/>
    <property type="match status" value="2"/>
</dbReference>
<proteinExistence type="inferred from homology"/>
<feature type="transmembrane region" description="Helical" evidence="14">
    <location>
        <begin position="158"/>
        <end position="179"/>
    </location>
</feature>
<dbReference type="PROSITE" id="PS00154">
    <property type="entry name" value="ATPASE_E1_E2"/>
    <property type="match status" value="1"/>
</dbReference>
<dbReference type="InterPro" id="IPR008250">
    <property type="entry name" value="ATPase_P-typ_transduc_dom_A_sf"/>
</dbReference>
<dbReference type="InterPro" id="IPR036163">
    <property type="entry name" value="HMA_dom_sf"/>
</dbReference>
<dbReference type="InterPro" id="IPR006121">
    <property type="entry name" value="HMA_dom"/>
</dbReference>
<evidence type="ECO:0000256" key="14">
    <source>
        <dbReference type="RuleBase" id="RU362081"/>
    </source>
</evidence>
<dbReference type="SUPFAM" id="SSF56784">
    <property type="entry name" value="HAD-like"/>
    <property type="match status" value="1"/>
</dbReference>
<evidence type="ECO:0000259" key="15">
    <source>
        <dbReference type="PROSITE" id="PS50846"/>
    </source>
</evidence>
<dbReference type="InterPro" id="IPR036412">
    <property type="entry name" value="HAD-like_sf"/>
</dbReference>
<dbReference type="FunFam" id="3.30.70.100:FF:000005">
    <property type="entry name" value="Copper-exporting P-type ATPase A"/>
    <property type="match status" value="2"/>
</dbReference>
<dbReference type="InterPro" id="IPR001757">
    <property type="entry name" value="P_typ_ATPase"/>
</dbReference>
<evidence type="ECO:0000313" key="16">
    <source>
        <dbReference type="EMBL" id="TCJ18032.1"/>
    </source>
</evidence>
<evidence type="ECO:0000256" key="6">
    <source>
        <dbReference type="ARBA" id="ARBA00022692"/>
    </source>
</evidence>
<dbReference type="FunFam" id="2.70.150.10:FF:000020">
    <property type="entry name" value="Copper-exporting P-type ATPase A"/>
    <property type="match status" value="1"/>
</dbReference>
<feature type="transmembrane region" description="Helical" evidence="14">
    <location>
        <begin position="402"/>
        <end position="424"/>
    </location>
</feature>
<dbReference type="PRINTS" id="PR00943">
    <property type="entry name" value="CUATPASE"/>
</dbReference>
<keyword evidence="10" id="KW-1278">Translocase</keyword>
<dbReference type="GO" id="GO:0140581">
    <property type="term" value="F:P-type monovalent copper transporter activity"/>
    <property type="evidence" value="ECO:0007669"/>
    <property type="project" value="UniProtKB-EC"/>
</dbReference>
<reference evidence="16 17" key="1">
    <citation type="submission" date="2019-03" db="EMBL/GenBank/DDBJ databases">
        <title>Genome sequence of Thiobacillaceae bacterium LSR1, a sulfur-oxidizing bacterium isolated from freshwater sediment.</title>
        <authorList>
            <person name="Li S."/>
        </authorList>
    </citation>
    <scope>NUCLEOTIDE SEQUENCE [LARGE SCALE GENOMIC DNA]</scope>
    <source>
        <strain evidence="16 17">LSR1</strain>
    </source>
</reference>
<comment type="similarity">
    <text evidence="2 14">Belongs to the cation transport ATPase (P-type) (TC 3.A.3) family. Type IB subfamily.</text>
</comment>
<feature type="domain" description="HMA" evidence="15">
    <location>
        <begin position="71"/>
        <end position="136"/>
    </location>
</feature>
<keyword evidence="5 14" id="KW-1003">Cell membrane</keyword>
<dbReference type="InterPro" id="IPR018303">
    <property type="entry name" value="ATPase_P-typ_P_site"/>
</dbReference>
<sequence>MASKHISLPIAGMTCAACSTRLENNLNRLPGVEAKVNLATETAQLSFDPAQTAPAAILAQVAKTGFAVPSTSLDLAIAGMTCAACSARLERVLNALPSVEARVNLATETARVRYQPGLIDEDGLVAAVAKAGFTATPATEERRAAEKARKAEAYRGEVRAFVISALFTLPLLGEMVAMLGSDAHHVWLSGWAQWLLATPVQFWSGWRFYDGAWKSLRGGGANMDVLVALGTSAAYFFSLATLLLDPHGHLYFEASAAVVTLVRLGKLLEARAKSRTSSAIEQLIGLQPRTVRVERGGEFVEADVASLKAGERVQVRAGERVPVDGTVEDGRSGVDESLLTGESLPVAKTPGARAWAGSQNLDGLLVVRAEGVGSHTQLMEIVRLTEAAQGSKAPIQKLADRISGIFVPAVIGLALLTLAGWWLATGSFSQSLIPAVAVLVIACPCALGLATPTAVMVGLGRGAQLGILVRAAEVLEKAERIDVLAVDKTGTLTEGKPALVAMQPDDDALLGLAASLEQGSEHPIARAILAAAQARGIAPAPVADFVNLPGEGVTGTVAGRALRLAGMAADPGAGERSATWVELSENGAVLARFACADRLRPTSVAAIARLKAAGIRPVMLTGDREGTAAAIAGAAGIADWRAGVKPQDKAAAVAALKADGRIVAMAGDGINDAPALAGADIGFAMSSGADIAMAAADITLMHNDLATVADAIELSRAVMSKIRQNLFFAFFYNVLALPLAALGYLNPVIAGAAMALSSVSVVSNSLRLKRWRPRGETPKWSEPPPA</sequence>
<dbReference type="Pfam" id="PF00702">
    <property type="entry name" value="Hydrolase"/>
    <property type="match status" value="1"/>
</dbReference>
<dbReference type="CDD" id="cd00371">
    <property type="entry name" value="HMA"/>
    <property type="match status" value="2"/>
</dbReference>
<dbReference type="InterPro" id="IPR023299">
    <property type="entry name" value="ATPase_P-typ_cyto_dom_N"/>
</dbReference>
<evidence type="ECO:0000313" key="17">
    <source>
        <dbReference type="Proteomes" id="UP000295443"/>
    </source>
</evidence>
<keyword evidence="11 14" id="KW-1133">Transmembrane helix</keyword>
<dbReference type="NCBIfam" id="TIGR01525">
    <property type="entry name" value="ATPase-IB_hvy"/>
    <property type="match status" value="1"/>
</dbReference>
<dbReference type="NCBIfam" id="TIGR01511">
    <property type="entry name" value="ATPase-IB1_Cu"/>
    <property type="match status" value="1"/>
</dbReference>
<organism evidence="16 17">
    <name type="scientific">Parasulfuritortus cantonensis</name>
    <dbReference type="NCBI Taxonomy" id="2528202"/>
    <lineage>
        <taxon>Bacteria</taxon>
        <taxon>Pseudomonadati</taxon>
        <taxon>Pseudomonadota</taxon>
        <taxon>Betaproteobacteria</taxon>
        <taxon>Nitrosomonadales</taxon>
        <taxon>Thiobacillaceae</taxon>
        <taxon>Parasulfuritortus</taxon>
    </lineage>
</organism>
<dbReference type="CDD" id="cd02094">
    <property type="entry name" value="P-type_ATPase_Cu-like"/>
    <property type="match status" value="1"/>
</dbReference>
<feature type="domain" description="HMA" evidence="15">
    <location>
        <begin position="4"/>
        <end position="69"/>
    </location>
</feature>
<evidence type="ECO:0000256" key="10">
    <source>
        <dbReference type="ARBA" id="ARBA00022967"/>
    </source>
</evidence>
<dbReference type="PROSITE" id="PS50846">
    <property type="entry name" value="HMA_2"/>
    <property type="match status" value="2"/>
</dbReference>
<keyword evidence="13 14" id="KW-0472">Membrane</keyword>
<keyword evidence="12" id="KW-0406">Ion transport</keyword>
<dbReference type="PRINTS" id="PR00942">
    <property type="entry name" value="CUATPASEI"/>
</dbReference>
<dbReference type="PRINTS" id="PR00119">
    <property type="entry name" value="CATATPASE"/>
</dbReference>
<dbReference type="InterPro" id="IPR017969">
    <property type="entry name" value="Heavy-metal-associated_CS"/>
</dbReference>
<feature type="transmembrane region" description="Helical" evidence="14">
    <location>
        <begin position="436"/>
        <end position="460"/>
    </location>
</feature>
<dbReference type="GO" id="GO:0005886">
    <property type="term" value="C:plasma membrane"/>
    <property type="evidence" value="ECO:0007669"/>
    <property type="project" value="UniProtKB-SubCell"/>
</dbReference>
<evidence type="ECO:0000256" key="5">
    <source>
        <dbReference type="ARBA" id="ARBA00022475"/>
    </source>
</evidence>
<comment type="subcellular location">
    <subcellularLocation>
        <location evidence="1">Cell membrane</location>
        <topology evidence="1">Multi-pass membrane protein</topology>
    </subcellularLocation>
</comment>
<dbReference type="PANTHER" id="PTHR43520">
    <property type="entry name" value="ATP7, ISOFORM B"/>
    <property type="match status" value="1"/>
</dbReference>
<dbReference type="Gene3D" id="3.40.50.1000">
    <property type="entry name" value="HAD superfamily/HAD-like"/>
    <property type="match status" value="1"/>
</dbReference>
<dbReference type="OrthoDB" id="8552577at2"/>
<dbReference type="GO" id="GO:0005524">
    <property type="term" value="F:ATP binding"/>
    <property type="evidence" value="ECO:0007669"/>
    <property type="project" value="UniProtKB-UniRule"/>
</dbReference>
<dbReference type="PROSITE" id="PS01047">
    <property type="entry name" value="HMA_1"/>
    <property type="match status" value="2"/>
</dbReference>
<dbReference type="Gene3D" id="3.40.1110.10">
    <property type="entry name" value="Calcium-transporting ATPase, cytoplasmic domain N"/>
    <property type="match status" value="1"/>
</dbReference>
<keyword evidence="8 14" id="KW-0547">Nucleotide-binding</keyword>
<feature type="transmembrane region" description="Helical" evidence="14">
    <location>
        <begin position="221"/>
        <end position="244"/>
    </location>
</feature>
<dbReference type="Proteomes" id="UP000295443">
    <property type="component" value="Unassembled WGS sequence"/>
</dbReference>
<dbReference type="Gene3D" id="1.20.1110.10">
    <property type="entry name" value="Calcium-transporting ATPase, transmembrane domain"/>
    <property type="match status" value="1"/>
</dbReference>
<dbReference type="NCBIfam" id="TIGR01512">
    <property type="entry name" value="ATPase-IB2_Cd"/>
    <property type="match status" value="1"/>
</dbReference>
<name>A0A4V2NWN0_9PROT</name>
<feature type="transmembrane region" description="Helical" evidence="14">
    <location>
        <begin position="725"/>
        <end position="742"/>
    </location>
</feature>
<dbReference type="GO" id="GO:0043682">
    <property type="term" value="F:P-type divalent copper transporter activity"/>
    <property type="evidence" value="ECO:0007669"/>
    <property type="project" value="TreeGrafter"/>
</dbReference>
<evidence type="ECO:0000256" key="2">
    <source>
        <dbReference type="ARBA" id="ARBA00006024"/>
    </source>
</evidence>
<keyword evidence="9 14" id="KW-0067">ATP-binding</keyword>
<evidence type="ECO:0000256" key="12">
    <source>
        <dbReference type="ARBA" id="ARBA00023065"/>
    </source>
</evidence>
<keyword evidence="7 14" id="KW-0479">Metal-binding</keyword>
<dbReference type="EC" id="7.2.2.8" evidence="3"/>
<keyword evidence="17" id="KW-1185">Reference proteome</keyword>
<dbReference type="InterPro" id="IPR059000">
    <property type="entry name" value="ATPase_P-type_domA"/>
</dbReference>
<dbReference type="InterPro" id="IPR023214">
    <property type="entry name" value="HAD_sf"/>
</dbReference>
<dbReference type="GO" id="GO:0055070">
    <property type="term" value="P:copper ion homeostasis"/>
    <property type="evidence" value="ECO:0007669"/>
    <property type="project" value="TreeGrafter"/>
</dbReference>
<dbReference type="SUPFAM" id="SSF81653">
    <property type="entry name" value="Calcium ATPase, transduction domain A"/>
    <property type="match status" value="1"/>
</dbReference>
<evidence type="ECO:0000256" key="13">
    <source>
        <dbReference type="ARBA" id="ARBA00023136"/>
    </source>
</evidence>
<dbReference type="RefSeq" id="WP_131444951.1">
    <property type="nucleotide sequence ID" value="NZ_SJZB01000013.1"/>
</dbReference>
<keyword evidence="16" id="KW-0378">Hydrolase</keyword>
<dbReference type="Pfam" id="PF00122">
    <property type="entry name" value="E1-E2_ATPase"/>
    <property type="match status" value="1"/>
</dbReference>
<keyword evidence="6 14" id="KW-0812">Transmembrane</keyword>
<evidence type="ECO:0000256" key="1">
    <source>
        <dbReference type="ARBA" id="ARBA00004651"/>
    </source>
</evidence>
<dbReference type="Pfam" id="PF00403">
    <property type="entry name" value="HMA"/>
    <property type="match status" value="2"/>
</dbReference>
<dbReference type="GO" id="GO:0016887">
    <property type="term" value="F:ATP hydrolysis activity"/>
    <property type="evidence" value="ECO:0007669"/>
    <property type="project" value="InterPro"/>
</dbReference>
<keyword evidence="4" id="KW-0813">Transport</keyword>
<evidence type="ECO:0000256" key="3">
    <source>
        <dbReference type="ARBA" id="ARBA00012517"/>
    </source>
</evidence>
<dbReference type="PANTHER" id="PTHR43520:SF8">
    <property type="entry name" value="P-TYPE CU(+) TRANSPORTER"/>
    <property type="match status" value="1"/>
</dbReference>
<gene>
    <name evidence="16" type="primary">cadA</name>
    <name evidence="16" type="ORF">EZJ19_03765</name>
</gene>
<dbReference type="Gene3D" id="2.70.150.10">
    <property type="entry name" value="Calcium-transporting ATPase, cytoplasmic transduction domain A"/>
    <property type="match status" value="1"/>
</dbReference>
<evidence type="ECO:0000256" key="4">
    <source>
        <dbReference type="ARBA" id="ARBA00022448"/>
    </source>
</evidence>
<dbReference type="NCBIfam" id="TIGR01494">
    <property type="entry name" value="ATPase_P-type"/>
    <property type="match status" value="2"/>
</dbReference>
<evidence type="ECO:0000256" key="8">
    <source>
        <dbReference type="ARBA" id="ARBA00022741"/>
    </source>
</evidence>
<dbReference type="EMBL" id="SJZB01000013">
    <property type="protein sequence ID" value="TCJ18032.1"/>
    <property type="molecule type" value="Genomic_DNA"/>
</dbReference>
<dbReference type="GO" id="GO:0005507">
    <property type="term" value="F:copper ion binding"/>
    <property type="evidence" value="ECO:0007669"/>
    <property type="project" value="TreeGrafter"/>
</dbReference>
<evidence type="ECO:0000256" key="9">
    <source>
        <dbReference type="ARBA" id="ARBA00022840"/>
    </source>
</evidence>
<dbReference type="SUPFAM" id="SSF81665">
    <property type="entry name" value="Calcium ATPase, transmembrane domain M"/>
    <property type="match status" value="1"/>
</dbReference>
<dbReference type="AlphaFoldDB" id="A0A4V2NWN0"/>
<accession>A0A4V2NWN0</accession>
<dbReference type="InterPro" id="IPR023298">
    <property type="entry name" value="ATPase_P-typ_TM_dom_sf"/>
</dbReference>
<dbReference type="InterPro" id="IPR027256">
    <property type="entry name" value="P-typ_ATPase_IB"/>
</dbReference>
<protein>
    <recommendedName>
        <fullName evidence="3">P-type Cu(+) transporter</fullName>
        <ecNumber evidence="3">7.2.2.8</ecNumber>
    </recommendedName>
</protein>
<comment type="caution">
    <text evidence="16">The sequence shown here is derived from an EMBL/GenBank/DDBJ whole genome shotgun (WGS) entry which is preliminary data.</text>
</comment>
<evidence type="ECO:0000256" key="7">
    <source>
        <dbReference type="ARBA" id="ARBA00022723"/>
    </source>
</evidence>
<dbReference type="GO" id="GO:0060003">
    <property type="term" value="P:copper ion export"/>
    <property type="evidence" value="ECO:0007669"/>
    <property type="project" value="UniProtKB-ARBA"/>
</dbReference>
<evidence type="ECO:0000256" key="11">
    <source>
        <dbReference type="ARBA" id="ARBA00022989"/>
    </source>
</evidence>
<dbReference type="Gene3D" id="3.30.70.100">
    <property type="match status" value="2"/>
</dbReference>